<dbReference type="InterPro" id="IPR028203">
    <property type="entry name" value="PSII_CF48-like_dom"/>
</dbReference>
<evidence type="ECO:0000256" key="1">
    <source>
        <dbReference type="ARBA" id="ARBA00022531"/>
    </source>
</evidence>
<organism evidence="4">
    <name type="scientific">Pseudomonas sp. (strain WBC-3)</name>
    <dbReference type="NCBI Taxonomy" id="165468"/>
    <lineage>
        <taxon>Bacteria</taxon>
        <taxon>Pseudomonadati</taxon>
        <taxon>Pseudomonadota</taxon>
        <taxon>Gammaproteobacteria</taxon>
        <taxon>Pseudomonadales</taxon>
        <taxon>Pseudomonadaceae</taxon>
        <taxon>Pseudomonas</taxon>
    </lineage>
</organism>
<evidence type="ECO:0000256" key="2">
    <source>
        <dbReference type="ARBA" id="ARBA00023276"/>
    </source>
</evidence>
<reference evidence="4" key="1">
    <citation type="journal article" date="2015" name="Appl. Environ. Microbiol.">
        <title>Transcriptional activation of multiple operons involved in para-nitrophenol degradation by Pseudomonas sp. Strain WBC-3.</title>
        <authorList>
            <person name="Zhang W.M."/>
            <person name="Zhang J.J."/>
            <person name="Jiang X."/>
            <person name="Chao H."/>
            <person name="Zhou N.Y."/>
        </authorList>
    </citation>
    <scope>NUCLEOTIDE SEQUENCE</scope>
    <source>
        <strain evidence="4">WBC-3</strain>
    </source>
</reference>
<dbReference type="AlphaFoldDB" id="A0A0A0RF66"/>
<dbReference type="EMBL" id="KM019215">
    <property type="protein sequence ID" value="AIV98005.1"/>
    <property type="molecule type" value="Genomic_DNA"/>
</dbReference>
<protein>
    <recommendedName>
        <fullName evidence="3">Photosynthesis system II assembly factor Ycf48/Hcf136-like domain-containing protein</fullName>
    </recommendedName>
</protein>
<name>A0A0A0RF66_PSEWB</name>
<dbReference type="GO" id="GO:0015979">
    <property type="term" value="P:photosynthesis"/>
    <property type="evidence" value="ECO:0007669"/>
    <property type="project" value="UniProtKB-KW"/>
</dbReference>
<evidence type="ECO:0000313" key="4">
    <source>
        <dbReference type="EMBL" id="AIV98005.1"/>
    </source>
</evidence>
<proteinExistence type="predicted"/>
<feature type="domain" description="Photosynthesis system II assembly factor Ycf48/Hcf136-like" evidence="3">
    <location>
        <begin position="166"/>
        <end position="328"/>
    </location>
</feature>
<evidence type="ECO:0000259" key="3">
    <source>
        <dbReference type="Pfam" id="PF14870"/>
    </source>
</evidence>
<keyword evidence="1" id="KW-0602">Photosynthesis</keyword>
<dbReference type="Gene3D" id="2.130.10.10">
    <property type="entry name" value="YVTN repeat-like/Quinoprotein amine dehydrogenase"/>
    <property type="match status" value="1"/>
</dbReference>
<dbReference type="PANTHER" id="PTHR47199:SF2">
    <property type="entry name" value="PHOTOSYSTEM II STABILITY_ASSEMBLY FACTOR HCF136, CHLOROPLASTIC"/>
    <property type="match status" value="1"/>
</dbReference>
<dbReference type="SUPFAM" id="SSF110296">
    <property type="entry name" value="Oligoxyloglucan reducing end-specific cellobiohydrolase"/>
    <property type="match status" value="1"/>
</dbReference>
<gene>
    <name evidence="4" type="ORF">WBC3-000005</name>
</gene>
<keyword evidence="2" id="KW-0604">Photosystem II</keyword>
<dbReference type="InterPro" id="IPR015943">
    <property type="entry name" value="WD40/YVTN_repeat-like_dom_sf"/>
</dbReference>
<feature type="domain" description="Photosynthesis system II assembly factor Ycf48/Hcf136-like" evidence="3">
    <location>
        <begin position="63"/>
        <end position="124"/>
    </location>
</feature>
<dbReference type="Pfam" id="PF14870">
    <property type="entry name" value="PSII_BNR"/>
    <property type="match status" value="2"/>
</dbReference>
<dbReference type="PANTHER" id="PTHR47199">
    <property type="entry name" value="PHOTOSYSTEM II STABILITY/ASSEMBLY FACTOR HCF136, CHLOROPLASTIC"/>
    <property type="match status" value="1"/>
</dbReference>
<dbReference type="GO" id="GO:0009523">
    <property type="term" value="C:photosystem II"/>
    <property type="evidence" value="ECO:0007669"/>
    <property type="project" value="UniProtKB-KW"/>
</dbReference>
<accession>A0A0A0RF66</accession>
<sequence length="370" mass="38876">MNYLNFHGWRGLLPVVWLAAVLAVPGVACSASADLLDLPAARDQRAEHAVLLAITRAGDRLVAVGERGIVLLSDDNGVSWRQSRSVPCSVALTAVSFAGAQHGWAVGHGGVVLHSEDAGESWQKQLDGTRAAQLELEGAQAQLASDPQTPPNRLNAAQQLVIDGADKPFLAVYFADPLHGLVVGAYGLAMLTEDAGVHWRSVGSELDNPGGMHLYAILGDAQGVIITGEQGTLLRGPALGQTFSRIQSPYHGTWFGAVRLGADQDLIFGLKGNAFRLEQSSQWQPVETVEQASFTAGKKLTDDSLVLVSEGGRLLLSRDQGGHFQSVSAAALDGSAITDVTQAADGVLVLTGARGIKRLNTMALNDGNTP</sequence>